<comment type="catalytic activity">
    <reaction evidence="1">
        <text>Preferential cleavage of bonds with hydrophobic residues in P1'. Also 3-Asn-|-Gln-4 and 8-Gly-|-Ser-9 bonds in insulin B chain.</text>
        <dbReference type="EC" id="3.4.24.39"/>
    </reaction>
</comment>
<dbReference type="Pfam" id="PF02102">
    <property type="entry name" value="Peptidase_M35"/>
    <property type="match status" value="1"/>
</dbReference>
<evidence type="ECO:0000256" key="13">
    <source>
        <dbReference type="SAM" id="SignalP"/>
    </source>
</evidence>
<dbReference type="InterPro" id="IPR024079">
    <property type="entry name" value="MetalloPept_cat_dom_sf"/>
</dbReference>
<dbReference type="PANTHER" id="PTHR37016">
    <property type="match status" value="1"/>
</dbReference>
<keyword evidence="10" id="KW-0862">Zinc</keyword>
<organism evidence="14 15">
    <name type="scientific">Marasmiellus scandens</name>
    <dbReference type="NCBI Taxonomy" id="2682957"/>
    <lineage>
        <taxon>Eukaryota</taxon>
        <taxon>Fungi</taxon>
        <taxon>Dikarya</taxon>
        <taxon>Basidiomycota</taxon>
        <taxon>Agaricomycotina</taxon>
        <taxon>Agaricomycetes</taxon>
        <taxon>Agaricomycetidae</taxon>
        <taxon>Agaricales</taxon>
        <taxon>Marasmiineae</taxon>
        <taxon>Omphalotaceae</taxon>
        <taxon>Marasmiellus</taxon>
    </lineage>
</organism>
<keyword evidence="11" id="KW-0482">Metalloprotease</keyword>
<evidence type="ECO:0000256" key="4">
    <source>
        <dbReference type="ARBA" id="ARBA00012431"/>
    </source>
</evidence>
<keyword evidence="8 13" id="KW-0732">Signal</keyword>
<dbReference type="Proteomes" id="UP001498398">
    <property type="component" value="Unassembled WGS sequence"/>
</dbReference>
<evidence type="ECO:0000313" key="14">
    <source>
        <dbReference type="EMBL" id="KAK7453527.1"/>
    </source>
</evidence>
<evidence type="ECO:0000256" key="5">
    <source>
        <dbReference type="ARBA" id="ARBA00022670"/>
    </source>
</evidence>
<feature type="chain" id="PRO_5045638740" description="deuterolysin" evidence="13">
    <location>
        <begin position="18"/>
        <end position="345"/>
    </location>
</feature>
<dbReference type="CDD" id="cd11008">
    <property type="entry name" value="M35_deuterolysin_like"/>
    <property type="match status" value="1"/>
</dbReference>
<proteinExistence type="inferred from homology"/>
<evidence type="ECO:0000256" key="2">
    <source>
        <dbReference type="ARBA" id="ARBA00001947"/>
    </source>
</evidence>
<evidence type="ECO:0000256" key="7">
    <source>
        <dbReference type="ARBA" id="ARBA00022723"/>
    </source>
</evidence>
<comment type="similarity">
    <text evidence="3">Belongs to the peptidase M35 family.</text>
</comment>
<evidence type="ECO:0000256" key="8">
    <source>
        <dbReference type="ARBA" id="ARBA00022729"/>
    </source>
</evidence>
<evidence type="ECO:0000256" key="11">
    <source>
        <dbReference type="ARBA" id="ARBA00023049"/>
    </source>
</evidence>
<evidence type="ECO:0000256" key="9">
    <source>
        <dbReference type="ARBA" id="ARBA00022801"/>
    </source>
</evidence>
<evidence type="ECO:0000256" key="12">
    <source>
        <dbReference type="ARBA" id="ARBA00023145"/>
    </source>
</evidence>
<gene>
    <name evidence="14" type="ORF">VKT23_011807</name>
</gene>
<keyword evidence="15" id="KW-1185">Reference proteome</keyword>
<evidence type="ECO:0000256" key="10">
    <source>
        <dbReference type="ARBA" id="ARBA00022833"/>
    </source>
</evidence>
<dbReference type="Gene3D" id="3.40.390.10">
    <property type="entry name" value="Collagenase (Catalytic Domain)"/>
    <property type="match status" value="1"/>
</dbReference>
<reference evidence="14 15" key="1">
    <citation type="submission" date="2024-01" db="EMBL/GenBank/DDBJ databases">
        <title>A draft genome for the cacao thread blight pathogen Marasmiellus scandens.</title>
        <authorList>
            <person name="Baruah I.K."/>
            <person name="Leung J."/>
            <person name="Bukari Y."/>
            <person name="Amoako-Attah I."/>
            <person name="Meinhardt L.W."/>
            <person name="Bailey B.A."/>
            <person name="Cohen S.P."/>
        </authorList>
    </citation>
    <scope>NUCLEOTIDE SEQUENCE [LARGE SCALE GENOMIC DNA]</scope>
    <source>
        <strain evidence="14 15">GH-19</strain>
    </source>
</reference>
<dbReference type="PANTHER" id="PTHR37016:SF3">
    <property type="entry name" value="NEUTRAL PROTEASE 2-RELATED"/>
    <property type="match status" value="1"/>
</dbReference>
<dbReference type="EC" id="3.4.24.39" evidence="4"/>
<evidence type="ECO:0000313" key="15">
    <source>
        <dbReference type="Proteomes" id="UP001498398"/>
    </source>
</evidence>
<protein>
    <recommendedName>
        <fullName evidence="4">deuterolysin</fullName>
        <ecNumber evidence="4">3.4.24.39</ecNumber>
    </recommendedName>
</protein>
<keyword evidence="6" id="KW-0165">Cleavage on pair of basic residues</keyword>
<keyword evidence="12" id="KW-0865">Zymogen</keyword>
<dbReference type="InterPro" id="IPR001384">
    <property type="entry name" value="Peptidase_M35"/>
</dbReference>
<evidence type="ECO:0000256" key="6">
    <source>
        <dbReference type="ARBA" id="ARBA00022685"/>
    </source>
</evidence>
<keyword evidence="9" id="KW-0378">Hydrolase</keyword>
<evidence type="ECO:0000256" key="3">
    <source>
        <dbReference type="ARBA" id="ARBA00010279"/>
    </source>
</evidence>
<sequence length="345" mass="36656">MMFTLPLAALFASFVAATPVKRYNGLDIKLTSASPSVNSIEDLVLTTEVTNTGTEAVKVLKYNTILDSLPTRSFSVSKNGTDVAFTGVKITINNVEDAYTIIASGETLVVSHSVADIFDFASAGAGTFSFTPRTEFKIAGAEDTQAQKVTVDVPTVDVEVNGVIARKAKRATNICEDATQAAFISAAESEGKELASIASDYISSNGASDSLYSSYWGSSPTSTISGVFDRVANENDASRTLSCTDDFDVCDGNVIAYTVTSTTDIYFCDIFFDEVPTTRLCSGTSVASRNIRGGTVLHEVTHATSDTDDVTYGCANDIALSDSQARINADNYNCFSTQVYADTQC</sequence>
<accession>A0ABR1JD59</accession>
<keyword evidence="5" id="KW-0645">Protease</keyword>
<comment type="caution">
    <text evidence="14">The sequence shown here is derived from an EMBL/GenBank/DDBJ whole genome shotgun (WGS) entry which is preliminary data.</text>
</comment>
<name>A0ABR1JD59_9AGAR</name>
<feature type="signal peptide" evidence="13">
    <location>
        <begin position="1"/>
        <end position="17"/>
    </location>
</feature>
<dbReference type="EMBL" id="JBANRG010000026">
    <property type="protein sequence ID" value="KAK7453527.1"/>
    <property type="molecule type" value="Genomic_DNA"/>
</dbReference>
<dbReference type="SUPFAM" id="SSF55486">
    <property type="entry name" value="Metalloproteases ('zincins'), catalytic domain"/>
    <property type="match status" value="1"/>
</dbReference>
<comment type="cofactor">
    <cofactor evidence="2">
        <name>Zn(2+)</name>
        <dbReference type="ChEBI" id="CHEBI:29105"/>
    </cofactor>
</comment>
<keyword evidence="7" id="KW-0479">Metal-binding</keyword>
<dbReference type="InterPro" id="IPR050414">
    <property type="entry name" value="Fungal_M35_metalloproteases"/>
</dbReference>
<evidence type="ECO:0000256" key="1">
    <source>
        <dbReference type="ARBA" id="ARBA00001187"/>
    </source>
</evidence>
<dbReference type="Gene3D" id="2.60.40.2970">
    <property type="match status" value="1"/>
</dbReference>